<feature type="transmembrane region" description="Helical" evidence="1">
    <location>
        <begin position="71"/>
        <end position="96"/>
    </location>
</feature>
<feature type="transmembrane region" description="Helical" evidence="1">
    <location>
        <begin position="182"/>
        <end position="203"/>
    </location>
</feature>
<protein>
    <submittedName>
        <fullName evidence="2">Uncharacterized protein</fullName>
    </submittedName>
</protein>
<evidence type="ECO:0000313" key="2">
    <source>
        <dbReference type="EMBL" id="OBZ78425.1"/>
    </source>
</evidence>
<dbReference type="OrthoDB" id="3341077at2759"/>
<sequence length="256" mass="28459">MAIRSDPIVVVAYGHITSHSLSLTGIHKSRKRGGSHALIAAYQLSSPNVECECVAGCKWHWLLMMLSEEGFALVSVSMEALLYGVYVVLFIFALALLTWYRRPLSTDWFVLAVTTLLFALCTAHVVLEAMGKLSPLEKTSHPNLDIHSLRVAANFLYGIISFVSQFILIFRCWAIWDHCKRIVFLPITISVASLACIMTRQGLTASTYSPSFMSSHLTSLDTSSFSLSLALDVLVTSLIIFRLWRMSSEKPVFCSS</sequence>
<dbReference type="AlphaFoldDB" id="A0A1C7MNF9"/>
<evidence type="ECO:0000256" key="1">
    <source>
        <dbReference type="SAM" id="Phobius"/>
    </source>
</evidence>
<keyword evidence="1" id="KW-0472">Membrane</keyword>
<keyword evidence="1" id="KW-1133">Transmembrane helix</keyword>
<dbReference type="EMBL" id="LUGG01000002">
    <property type="protein sequence ID" value="OBZ78425.1"/>
    <property type="molecule type" value="Genomic_DNA"/>
</dbReference>
<comment type="caution">
    <text evidence="2">The sequence shown here is derived from an EMBL/GenBank/DDBJ whole genome shotgun (WGS) entry which is preliminary data.</text>
</comment>
<organism evidence="2 3">
    <name type="scientific">Grifola frondosa</name>
    <name type="common">Maitake</name>
    <name type="synonym">Polyporus frondosus</name>
    <dbReference type="NCBI Taxonomy" id="5627"/>
    <lineage>
        <taxon>Eukaryota</taxon>
        <taxon>Fungi</taxon>
        <taxon>Dikarya</taxon>
        <taxon>Basidiomycota</taxon>
        <taxon>Agaricomycotina</taxon>
        <taxon>Agaricomycetes</taxon>
        <taxon>Polyporales</taxon>
        <taxon>Grifolaceae</taxon>
        <taxon>Grifola</taxon>
    </lineage>
</organism>
<evidence type="ECO:0000313" key="3">
    <source>
        <dbReference type="Proteomes" id="UP000092993"/>
    </source>
</evidence>
<gene>
    <name evidence="2" type="ORF">A0H81_02399</name>
</gene>
<keyword evidence="1" id="KW-0812">Transmembrane</keyword>
<feature type="transmembrane region" description="Helical" evidence="1">
    <location>
        <begin position="147"/>
        <end position="170"/>
    </location>
</feature>
<name>A0A1C7MNF9_GRIFR</name>
<proteinExistence type="predicted"/>
<reference evidence="2 3" key="1">
    <citation type="submission" date="2016-03" db="EMBL/GenBank/DDBJ databases">
        <title>Whole genome sequencing of Grifola frondosa 9006-11.</title>
        <authorList>
            <person name="Min B."/>
            <person name="Park H."/>
            <person name="Kim J.-G."/>
            <person name="Cho H."/>
            <person name="Oh Y.-L."/>
            <person name="Kong W.-S."/>
            <person name="Choi I.-G."/>
        </authorList>
    </citation>
    <scope>NUCLEOTIDE SEQUENCE [LARGE SCALE GENOMIC DNA]</scope>
    <source>
        <strain evidence="2 3">9006-11</strain>
    </source>
</reference>
<keyword evidence="3" id="KW-1185">Reference proteome</keyword>
<accession>A0A1C7MNF9</accession>
<dbReference type="Proteomes" id="UP000092993">
    <property type="component" value="Unassembled WGS sequence"/>
</dbReference>
<feature type="transmembrane region" description="Helical" evidence="1">
    <location>
        <begin position="223"/>
        <end position="244"/>
    </location>
</feature>
<feature type="transmembrane region" description="Helical" evidence="1">
    <location>
        <begin position="108"/>
        <end position="127"/>
    </location>
</feature>